<reference evidence="1 2" key="1">
    <citation type="submission" date="2014-01" db="EMBL/GenBank/DDBJ databases">
        <title>Roseivivax halodurans JCM 10272 Genome Sequencing.</title>
        <authorList>
            <person name="Lai Q."/>
            <person name="Li G."/>
            <person name="Shao Z."/>
        </authorList>
    </citation>
    <scope>NUCLEOTIDE SEQUENCE [LARGE SCALE GENOMIC DNA]</scope>
    <source>
        <strain evidence="1 2">JCM 10272</strain>
    </source>
</reference>
<dbReference type="InterPro" id="IPR016032">
    <property type="entry name" value="Sig_transdc_resp-reg_C-effctor"/>
</dbReference>
<dbReference type="RefSeq" id="WP_037258910.1">
    <property type="nucleotide sequence ID" value="NZ_JALZ01000002.1"/>
</dbReference>
<dbReference type="Gene3D" id="1.25.40.10">
    <property type="entry name" value="Tetratricopeptide repeat domain"/>
    <property type="match status" value="1"/>
</dbReference>
<name>X7EM30_9RHOB</name>
<sequence length="533" mass="58863">MTDSHGTIRIDLIGPLAIRDGAGRDITPKGAKNQGLVALLALSPGMRRPRRWIEDKLWSAFAPEQASASLRQALAKLRGTLGEAAAVIIADRGTVGFDPERVEVDLLEHEIDFDAPRELLEGLDVRDSEFEDWLRSERARYAARLEAGRPKPASGVLMRCRTDVHGGTTSSLIGELLANSIGENIAEQVRAWRQSGRHVDAVTDAAGDLEISCDLIDAEEGTRVFIRVVHIPSARILYSKLHLIADPQEILISTPALSAVVFEAADRALAMLPQTVEQSRPEARATMLSRLGLYRMFSFDPEGLREADSLMSQAYSIDQNGVYTAWRSLIRTIQMIELLEADPQALREEMLELNVKALTEGADNALVQALLAQVRVMALGDAHGGLDLAQQSVERNPTSGFGWLSLSVSQMLAGDNLRAIELSQKAREIARFSPFRQWWDLYHCIVCVACDKPQLAIEAGEAAARAAPHFRPAHRHLIALYAMEGQYDRALTAAQRLQKIEPGFTLDRFVNDDSYPVRTLRSKGMLEPVRSLL</sequence>
<dbReference type="EMBL" id="JALZ01000002">
    <property type="protein sequence ID" value="ETX16236.1"/>
    <property type="molecule type" value="Genomic_DNA"/>
</dbReference>
<protein>
    <submittedName>
        <fullName evidence="1">Transcriptional regulator</fullName>
    </submittedName>
</protein>
<dbReference type="OrthoDB" id="9807521at2"/>
<organism evidence="1 2">
    <name type="scientific">Roseivivax halodurans JCM 10272</name>
    <dbReference type="NCBI Taxonomy" id="1449350"/>
    <lineage>
        <taxon>Bacteria</taxon>
        <taxon>Pseudomonadati</taxon>
        <taxon>Pseudomonadota</taxon>
        <taxon>Alphaproteobacteria</taxon>
        <taxon>Rhodobacterales</taxon>
        <taxon>Roseobacteraceae</taxon>
        <taxon>Roseivivax</taxon>
    </lineage>
</organism>
<proteinExistence type="predicted"/>
<dbReference type="GO" id="GO:0006355">
    <property type="term" value="P:regulation of DNA-templated transcription"/>
    <property type="evidence" value="ECO:0007669"/>
    <property type="project" value="InterPro"/>
</dbReference>
<keyword evidence="2" id="KW-1185">Reference proteome</keyword>
<dbReference type="InterPro" id="IPR051677">
    <property type="entry name" value="AfsR-DnrI-RedD_regulator"/>
</dbReference>
<dbReference type="InterPro" id="IPR036388">
    <property type="entry name" value="WH-like_DNA-bd_sf"/>
</dbReference>
<gene>
    <name evidence="1" type="ORF">OCH239_08755</name>
</gene>
<evidence type="ECO:0000313" key="1">
    <source>
        <dbReference type="EMBL" id="ETX16236.1"/>
    </source>
</evidence>
<dbReference type="STRING" id="1449350.OCH239_08755"/>
<dbReference type="eggNOG" id="COG3063">
    <property type="taxonomic scope" value="Bacteria"/>
</dbReference>
<evidence type="ECO:0000313" key="2">
    <source>
        <dbReference type="Proteomes" id="UP000022447"/>
    </source>
</evidence>
<dbReference type="InterPro" id="IPR011990">
    <property type="entry name" value="TPR-like_helical_dom_sf"/>
</dbReference>
<comment type="caution">
    <text evidence="1">The sequence shown here is derived from an EMBL/GenBank/DDBJ whole genome shotgun (WGS) entry which is preliminary data.</text>
</comment>
<dbReference type="GO" id="GO:0003677">
    <property type="term" value="F:DNA binding"/>
    <property type="evidence" value="ECO:0007669"/>
    <property type="project" value="InterPro"/>
</dbReference>
<dbReference type="Proteomes" id="UP000022447">
    <property type="component" value="Unassembled WGS sequence"/>
</dbReference>
<accession>X7EM30</accession>
<dbReference type="Gene3D" id="1.10.10.10">
    <property type="entry name" value="Winged helix-like DNA-binding domain superfamily/Winged helix DNA-binding domain"/>
    <property type="match status" value="1"/>
</dbReference>
<dbReference type="SUPFAM" id="SSF46894">
    <property type="entry name" value="C-terminal effector domain of the bipartite response regulators"/>
    <property type="match status" value="1"/>
</dbReference>
<dbReference type="SUPFAM" id="SSF48452">
    <property type="entry name" value="TPR-like"/>
    <property type="match status" value="1"/>
</dbReference>
<dbReference type="PANTHER" id="PTHR35807">
    <property type="entry name" value="TRANSCRIPTIONAL REGULATOR REDD-RELATED"/>
    <property type="match status" value="1"/>
</dbReference>
<dbReference type="AlphaFoldDB" id="X7EM30"/>